<evidence type="ECO:0000256" key="9">
    <source>
        <dbReference type="ARBA" id="ARBA00023170"/>
    </source>
</evidence>
<evidence type="ECO:0000256" key="3">
    <source>
        <dbReference type="ARBA" id="ARBA00022480"/>
    </source>
</evidence>
<evidence type="ECO:0000256" key="7">
    <source>
        <dbReference type="ARBA" id="ARBA00023040"/>
    </source>
</evidence>
<evidence type="ECO:0000313" key="17">
    <source>
        <dbReference type="Proteomes" id="UP000823872"/>
    </source>
</evidence>
<comment type="similarity">
    <text evidence="2 13">Belongs to the G-protein coupled receptor T2R family.</text>
</comment>
<evidence type="ECO:0000256" key="1">
    <source>
        <dbReference type="ARBA" id="ARBA00004141"/>
    </source>
</evidence>
<evidence type="ECO:0000313" key="16">
    <source>
        <dbReference type="Ensembl" id="ENSFCTP00005032996.1"/>
    </source>
</evidence>
<evidence type="ECO:0000256" key="10">
    <source>
        <dbReference type="ARBA" id="ARBA00023180"/>
    </source>
</evidence>
<keyword evidence="17" id="KW-1185">Reference proteome</keyword>
<dbReference type="GeneTree" id="ENSGT01150000286961"/>
<dbReference type="PANTHER" id="PTHR11394:SF73">
    <property type="entry name" value="TASTE RECEPTOR TYPE 2 MEMBER 41"/>
    <property type="match status" value="1"/>
</dbReference>
<evidence type="ECO:0000256" key="4">
    <source>
        <dbReference type="ARBA" id="ARBA00022606"/>
    </source>
</evidence>
<dbReference type="InterPro" id="IPR007960">
    <property type="entry name" value="TAS2R"/>
</dbReference>
<keyword evidence="10" id="KW-0325">Glycoprotein</keyword>
<proteinExistence type="inferred from homology"/>
<evidence type="ECO:0000256" key="5">
    <source>
        <dbReference type="ARBA" id="ARBA00022692"/>
    </source>
</evidence>
<dbReference type="PANTHER" id="PTHR11394">
    <property type="entry name" value="TASTE RECEPTOR TYPE 2"/>
    <property type="match status" value="1"/>
</dbReference>
<feature type="transmembrane region" description="Helical" evidence="15">
    <location>
        <begin position="142"/>
        <end position="160"/>
    </location>
</feature>
<feature type="transmembrane region" description="Helical" evidence="15">
    <location>
        <begin position="236"/>
        <end position="258"/>
    </location>
</feature>
<keyword evidence="3 14" id="KW-0919">Taste</keyword>
<reference evidence="16 17" key="1">
    <citation type="submission" date="2021-02" db="EMBL/GenBank/DDBJ databases">
        <title>Safari Cat Assemblies.</title>
        <authorList>
            <person name="Bredemeyer K.R."/>
            <person name="Murphy W.J."/>
        </authorList>
    </citation>
    <scope>NUCLEOTIDE SEQUENCE [LARGE SCALE GENOMIC DNA]</scope>
</reference>
<name>A0ABI7YDZ8_FELCA</name>
<sequence length="306" mass="34497">MCDREAWLETDFSIITVLGGAPSGRNAARALSLPHAALRPAVPSGNPGQRLVVLVLGREGLRRGRLPPSGMILLSLGASRFCLRWYSRGPARQFFGLHGDFLNSATFWFSSWHSVLFCMKITSFTHPTFLWLKWRFPGSVPWLLMAPLLISFSVTLLFFWGNRAVCEGFLIRKFPGNMTFGPWSRTLEVHYFLPLKLITRLVPCSVFLVSVALLINSLRRPQDPSAQAHSRALKSLVSFLIPDALSLASLVIDAAGFFSESDWYWPWQILIYLCVSVHPFFLISSNLRLRGVCRQLLLLARGFWVA</sequence>
<evidence type="ECO:0000256" key="2">
    <source>
        <dbReference type="ARBA" id="ARBA00007376"/>
    </source>
</evidence>
<dbReference type="Pfam" id="PF05296">
    <property type="entry name" value="TAS2R"/>
    <property type="match status" value="1"/>
</dbReference>
<accession>A0ABI7YDZ8</accession>
<evidence type="ECO:0000256" key="12">
    <source>
        <dbReference type="ARBA" id="ARBA00024847"/>
    </source>
</evidence>
<protein>
    <recommendedName>
        <fullName evidence="14">Taste receptor type 2</fullName>
    </recommendedName>
</protein>
<dbReference type="Proteomes" id="UP000823872">
    <property type="component" value="Chromosome A2"/>
</dbReference>
<comment type="subcellular location">
    <subcellularLocation>
        <location evidence="1 14">Membrane</location>
        <topology evidence="1 14">Multi-pass membrane protein</topology>
    </subcellularLocation>
</comment>
<keyword evidence="7 14" id="KW-0297">G-protein coupled receptor</keyword>
<evidence type="ECO:0000256" key="13">
    <source>
        <dbReference type="RuleBase" id="RU004423"/>
    </source>
</evidence>
<comment type="function">
    <text evidence="12">Receptor that may play a role in the perception of bitterness and is gustducin-linked. May play a role in sensing the chemical composition of the gastrointestinal content. The activity of this receptor may stimulate alpha gustducin, mediate PLC-beta-2 activation and lead to the gating of TRPM5.</text>
</comment>
<keyword evidence="5 14" id="KW-0812">Transmembrane</keyword>
<evidence type="ECO:0000256" key="8">
    <source>
        <dbReference type="ARBA" id="ARBA00023136"/>
    </source>
</evidence>
<keyword evidence="4 14" id="KW-0716">Sensory transduction</keyword>
<organism evidence="16 17">
    <name type="scientific">Felis catus</name>
    <name type="common">Cat</name>
    <name type="synonym">Felis silvestris catus</name>
    <dbReference type="NCBI Taxonomy" id="9685"/>
    <lineage>
        <taxon>Eukaryota</taxon>
        <taxon>Metazoa</taxon>
        <taxon>Chordata</taxon>
        <taxon>Craniata</taxon>
        <taxon>Vertebrata</taxon>
        <taxon>Euteleostomi</taxon>
        <taxon>Mammalia</taxon>
        <taxon>Eutheria</taxon>
        <taxon>Laurasiatheria</taxon>
        <taxon>Carnivora</taxon>
        <taxon>Feliformia</taxon>
        <taxon>Felidae</taxon>
        <taxon>Felinae</taxon>
        <taxon>Felis</taxon>
    </lineage>
</organism>
<keyword evidence="8 14" id="KW-0472">Membrane</keyword>
<evidence type="ECO:0000256" key="11">
    <source>
        <dbReference type="ARBA" id="ARBA00023224"/>
    </source>
</evidence>
<evidence type="ECO:0000256" key="6">
    <source>
        <dbReference type="ARBA" id="ARBA00022989"/>
    </source>
</evidence>
<dbReference type="Ensembl" id="ENSFCTT00005046124.1">
    <property type="protein sequence ID" value="ENSFCTP00005032996.1"/>
    <property type="gene ID" value="ENSFCTG00005016154.1"/>
</dbReference>
<keyword evidence="11 14" id="KW-0807">Transducer</keyword>
<keyword evidence="6 15" id="KW-1133">Transmembrane helix</keyword>
<keyword evidence="9 14" id="KW-0675">Receptor</keyword>
<feature type="transmembrane region" description="Helical" evidence="15">
    <location>
        <begin position="264"/>
        <end position="284"/>
    </location>
</feature>
<evidence type="ECO:0000256" key="14">
    <source>
        <dbReference type="RuleBase" id="RU004424"/>
    </source>
</evidence>
<reference evidence="16" key="2">
    <citation type="submission" date="2025-08" db="UniProtKB">
        <authorList>
            <consortium name="Ensembl"/>
        </authorList>
    </citation>
    <scope>IDENTIFICATION</scope>
    <source>
        <strain evidence="16">breed Abyssinian</strain>
    </source>
</reference>
<evidence type="ECO:0000256" key="15">
    <source>
        <dbReference type="SAM" id="Phobius"/>
    </source>
</evidence>
<reference evidence="16" key="3">
    <citation type="submission" date="2025-09" db="UniProtKB">
        <authorList>
            <consortium name="Ensembl"/>
        </authorList>
    </citation>
    <scope>IDENTIFICATION</scope>
    <source>
        <strain evidence="16">breed Abyssinian</strain>
    </source>
</reference>
<feature type="transmembrane region" description="Helical" evidence="15">
    <location>
        <begin position="197"/>
        <end position="215"/>
    </location>
</feature>